<keyword evidence="2" id="KW-1185">Reference proteome</keyword>
<gene>
    <name evidence="1" type="ORF">KFZ73_14205</name>
</gene>
<dbReference type="RefSeq" id="WP_212554105.1">
    <property type="nucleotide sequence ID" value="NZ_JAGXOE010000034.1"/>
</dbReference>
<proteinExistence type="predicted"/>
<reference evidence="1 2" key="1">
    <citation type="submission" date="2021-04" db="EMBL/GenBank/DDBJ databases">
        <title>Whole genome sequence analysis of a thiophenic sulfur metabolizing bacteria.</title>
        <authorList>
            <person name="Akhtar N."/>
            <person name="Akram J."/>
            <person name="Aslam A."/>
        </authorList>
    </citation>
    <scope>NUCLEOTIDE SEQUENCE [LARGE SCALE GENOMIC DNA]</scope>
    <source>
        <strain evidence="1 2">3OW</strain>
    </source>
</reference>
<protein>
    <recommendedName>
        <fullName evidence="3">PRC-barrel domain-containing protein</fullName>
    </recommendedName>
</protein>
<evidence type="ECO:0008006" key="3">
    <source>
        <dbReference type="Google" id="ProtNLM"/>
    </source>
</evidence>
<dbReference type="EMBL" id="JAGXOE010000034">
    <property type="protein sequence ID" value="MBS4102386.1"/>
    <property type="molecule type" value="Genomic_DNA"/>
</dbReference>
<accession>A0ABS5NDK5</accession>
<evidence type="ECO:0000313" key="1">
    <source>
        <dbReference type="EMBL" id="MBS4102386.1"/>
    </source>
</evidence>
<comment type="caution">
    <text evidence="1">The sequence shown here is derived from an EMBL/GenBank/DDBJ whole genome shotgun (WGS) entry which is preliminary data.</text>
</comment>
<evidence type="ECO:0000313" key="2">
    <source>
        <dbReference type="Proteomes" id="UP000676853"/>
    </source>
</evidence>
<dbReference type="Proteomes" id="UP000676853">
    <property type="component" value="Unassembled WGS sequence"/>
</dbReference>
<sequence length="80" mass="8683">MNRANEKVSPKVLTGMAAAAILDTDSGREEPEMSIWNGTKVRNRLGLIGTIVNVIEDDLQVDYNGIVVLVPCESVEVLDV</sequence>
<organism evidence="1 2">
    <name type="scientific">Tsukamurella paurometabola</name>
    <name type="common">Corynebacterium paurometabolum</name>
    <dbReference type="NCBI Taxonomy" id="2061"/>
    <lineage>
        <taxon>Bacteria</taxon>
        <taxon>Bacillati</taxon>
        <taxon>Actinomycetota</taxon>
        <taxon>Actinomycetes</taxon>
        <taxon>Mycobacteriales</taxon>
        <taxon>Tsukamurellaceae</taxon>
        <taxon>Tsukamurella</taxon>
    </lineage>
</organism>
<name>A0ABS5NDK5_TSUPA</name>